<evidence type="ECO:0000259" key="16">
    <source>
        <dbReference type="PROSITE" id="PS51186"/>
    </source>
</evidence>
<evidence type="ECO:0000256" key="10">
    <source>
        <dbReference type="ARBA" id="ARBA00022691"/>
    </source>
</evidence>
<keyword evidence="18" id="KW-1185">Reference proteome</keyword>
<dbReference type="PROSITE" id="PS51186">
    <property type="entry name" value="GNAT"/>
    <property type="match status" value="1"/>
</dbReference>
<keyword evidence="10 15" id="KW-0949">S-adenosyl-L-methionine</keyword>
<protein>
    <recommendedName>
        <fullName evidence="6 15">tRNA (guanine-N(1)-)-methyltransferase</fullName>
        <ecNumber evidence="5 15">2.1.1.228</ecNumber>
    </recommendedName>
    <alternativeName>
        <fullName evidence="12 15">M1G-methyltransferase</fullName>
    </alternativeName>
    <alternativeName>
        <fullName evidence="13 15">tRNA [GM37] methyltransferase</fullName>
    </alternativeName>
</protein>
<evidence type="ECO:0000256" key="9">
    <source>
        <dbReference type="ARBA" id="ARBA00022679"/>
    </source>
</evidence>
<dbReference type="InterPro" id="IPR029026">
    <property type="entry name" value="tRNA_m1G_MTases_N"/>
</dbReference>
<name>A0ABV5KCP8_9ACTN</name>
<feature type="binding site" evidence="15">
    <location>
        <begin position="139"/>
        <end position="144"/>
    </location>
    <ligand>
        <name>S-adenosyl-L-methionine</name>
        <dbReference type="ChEBI" id="CHEBI:59789"/>
    </ligand>
</feature>
<dbReference type="EMBL" id="JBHMDG010000014">
    <property type="protein sequence ID" value="MFB9313858.1"/>
    <property type="molecule type" value="Genomic_DNA"/>
</dbReference>
<dbReference type="PANTHER" id="PTHR46417">
    <property type="entry name" value="TRNA (GUANINE-N(1)-)-METHYLTRANSFERASE"/>
    <property type="match status" value="1"/>
</dbReference>
<feature type="domain" description="N-acetyltransferase" evidence="16">
    <location>
        <begin position="239"/>
        <end position="392"/>
    </location>
</feature>
<dbReference type="InterPro" id="IPR016181">
    <property type="entry name" value="Acyl_CoA_acyltransferase"/>
</dbReference>
<gene>
    <name evidence="15 17" type="primary">trmD</name>
    <name evidence="17" type="ORF">ACFFRI_12460</name>
</gene>
<dbReference type="Pfam" id="PF01746">
    <property type="entry name" value="tRNA_m1G_MT"/>
    <property type="match status" value="1"/>
</dbReference>
<dbReference type="GO" id="GO:0032259">
    <property type="term" value="P:methylation"/>
    <property type="evidence" value="ECO:0007669"/>
    <property type="project" value="UniProtKB-KW"/>
</dbReference>
<keyword evidence="8 15" id="KW-0489">Methyltransferase</keyword>
<evidence type="ECO:0000256" key="12">
    <source>
        <dbReference type="ARBA" id="ARBA00029736"/>
    </source>
</evidence>
<comment type="subunit">
    <text evidence="4 15">Homodimer.</text>
</comment>
<dbReference type="Pfam" id="PF00583">
    <property type="entry name" value="Acetyltransf_1"/>
    <property type="match status" value="1"/>
</dbReference>
<evidence type="ECO:0000256" key="1">
    <source>
        <dbReference type="ARBA" id="ARBA00002634"/>
    </source>
</evidence>
<evidence type="ECO:0000256" key="5">
    <source>
        <dbReference type="ARBA" id="ARBA00012807"/>
    </source>
</evidence>
<keyword evidence="11 15" id="KW-0819">tRNA processing</keyword>
<evidence type="ECO:0000256" key="8">
    <source>
        <dbReference type="ARBA" id="ARBA00022603"/>
    </source>
</evidence>
<evidence type="ECO:0000256" key="14">
    <source>
        <dbReference type="ARBA" id="ARBA00047783"/>
    </source>
</evidence>
<dbReference type="InterPro" id="IPR023148">
    <property type="entry name" value="tRNA_m1G_MeTrfase_C_sf"/>
</dbReference>
<dbReference type="PANTHER" id="PTHR46417:SF1">
    <property type="entry name" value="TRNA (GUANINE-N(1)-)-METHYLTRANSFERASE"/>
    <property type="match status" value="1"/>
</dbReference>
<evidence type="ECO:0000256" key="13">
    <source>
        <dbReference type="ARBA" id="ARBA00033392"/>
    </source>
</evidence>
<evidence type="ECO:0000256" key="15">
    <source>
        <dbReference type="HAMAP-Rule" id="MF_00605"/>
    </source>
</evidence>
<evidence type="ECO:0000256" key="4">
    <source>
        <dbReference type="ARBA" id="ARBA00011738"/>
    </source>
</evidence>
<comment type="similarity">
    <text evidence="3 15">Belongs to the RNA methyltransferase TrmD family.</text>
</comment>
<dbReference type="RefSeq" id="WP_140010246.1">
    <property type="nucleotide sequence ID" value="NZ_JBHMDG010000014.1"/>
</dbReference>
<dbReference type="CDD" id="cd04301">
    <property type="entry name" value="NAT_SF"/>
    <property type="match status" value="1"/>
</dbReference>
<evidence type="ECO:0000313" key="17">
    <source>
        <dbReference type="EMBL" id="MFB9313858.1"/>
    </source>
</evidence>
<dbReference type="NCBIfam" id="NF000648">
    <property type="entry name" value="PRK00026.1"/>
    <property type="match status" value="1"/>
</dbReference>
<dbReference type="SUPFAM" id="SSF55729">
    <property type="entry name" value="Acyl-CoA N-acyltransferases (Nat)"/>
    <property type="match status" value="1"/>
</dbReference>
<comment type="function">
    <text evidence="1 15">Specifically methylates guanosine-37 in various tRNAs.</text>
</comment>
<dbReference type="Gene3D" id="3.40.1280.10">
    <property type="match status" value="1"/>
</dbReference>
<keyword evidence="7 15" id="KW-0963">Cytoplasm</keyword>
<feature type="binding site" evidence="15">
    <location>
        <position position="112"/>
    </location>
    <ligand>
        <name>S-adenosyl-L-methionine</name>
        <dbReference type="ChEBI" id="CHEBI:59789"/>
    </ligand>
</feature>
<evidence type="ECO:0000256" key="11">
    <source>
        <dbReference type="ARBA" id="ARBA00022694"/>
    </source>
</evidence>
<organism evidence="17 18">
    <name type="scientific">Nocardioides plantarum</name>
    <dbReference type="NCBI Taxonomy" id="29299"/>
    <lineage>
        <taxon>Bacteria</taxon>
        <taxon>Bacillati</taxon>
        <taxon>Actinomycetota</taxon>
        <taxon>Actinomycetes</taxon>
        <taxon>Propionibacteriales</taxon>
        <taxon>Nocardioidaceae</taxon>
        <taxon>Nocardioides</taxon>
    </lineage>
</organism>
<dbReference type="InterPro" id="IPR002649">
    <property type="entry name" value="tRNA_m1G_MeTrfase_TrmD"/>
</dbReference>
<dbReference type="EC" id="2.1.1.228" evidence="5 15"/>
<dbReference type="Gene3D" id="3.40.630.30">
    <property type="match status" value="1"/>
</dbReference>
<reference evidence="17 18" key="1">
    <citation type="submission" date="2024-09" db="EMBL/GenBank/DDBJ databases">
        <authorList>
            <person name="Sun Q."/>
            <person name="Mori K."/>
        </authorList>
    </citation>
    <scope>NUCLEOTIDE SEQUENCE [LARGE SCALE GENOMIC DNA]</scope>
    <source>
        <strain evidence="17 18">JCM 9626</strain>
    </source>
</reference>
<dbReference type="SUPFAM" id="SSF75217">
    <property type="entry name" value="alpha/beta knot"/>
    <property type="match status" value="1"/>
</dbReference>
<sequence>MRLDYVTIFPDFFAPLSLSLAGKAVDSGLLSVAVHDLRTWTTDRHRTVDDTPYGGGAGMVMKPEAWGAALDAVLPAPPARATLVVPTPSGRPFTQALARDLAGREHLVFACGRYEGIDQRVLDHAATRAEVDEVVEVSLGDYVLNGGEVAALAITEAVVRLLPGFMGNASSLVEESHEDGLLEYPVYTKPSSWRGHEVPPVLLSGDHGRIAAWRREQALERTARRRPDLLPPTATGTDWTIVPATRADAGELLTLQRACWLQEAIVNDDVAGIPALHESLDDVLAWLDEWTTYVVRVPSDGGRLVGAVRGRLVGDAWDIGRVMVAPDLQGRGLGRLLLEHVQRVAPPEATSYVLFTGAQSHANIRMYRKAGFRLRPDIAAPPLAVVLTKTRSRDQRIGSRS</sequence>
<comment type="subcellular location">
    <subcellularLocation>
        <location evidence="2 15">Cytoplasm</location>
    </subcellularLocation>
</comment>
<dbReference type="NCBIfam" id="TIGR00088">
    <property type="entry name" value="trmD"/>
    <property type="match status" value="1"/>
</dbReference>
<dbReference type="Gene3D" id="1.10.1270.20">
    <property type="entry name" value="tRNA(m1g37)methyltransferase, domain 2"/>
    <property type="match status" value="1"/>
</dbReference>
<accession>A0ABV5KCP8</accession>
<dbReference type="Proteomes" id="UP001589750">
    <property type="component" value="Unassembled WGS sequence"/>
</dbReference>
<dbReference type="InterPro" id="IPR029028">
    <property type="entry name" value="Alpha/beta_knot_MTases"/>
</dbReference>
<evidence type="ECO:0000256" key="7">
    <source>
        <dbReference type="ARBA" id="ARBA00022490"/>
    </source>
</evidence>
<evidence type="ECO:0000256" key="6">
    <source>
        <dbReference type="ARBA" id="ARBA00014679"/>
    </source>
</evidence>
<evidence type="ECO:0000256" key="3">
    <source>
        <dbReference type="ARBA" id="ARBA00007630"/>
    </source>
</evidence>
<comment type="caution">
    <text evidence="17">The sequence shown here is derived from an EMBL/GenBank/DDBJ whole genome shotgun (WGS) entry which is preliminary data.</text>
</comment>
<dbReference type="GO" id="GO:0052906">
    <property type="term" value="F:tRNA (guanine(37)-N1)-methyltransferase activity"/>
    <property type="evidence" value="ECO:0007669"/>
    <property type="project" value="UniProtKB-EC"/>
</dbReference>
<dbReference type="CDD" id="cd18080">
    <property type="entry name" value="TrmD-like"/>
    <property type="match status" value="1"/>
</dbReference>
<keyword evidence="9 15" id="KW-0808">Transferase</keyword>
<dbReference type="InterPro" id="IPR016009">
    <property type="entry name" value="tRNA_MeTrfase_TRMD/TRM10"/>
</dbReference>
<dbReference type="InterPro" id="IPR000182">
    <property type="entry name" value="GNAT_dom"/>
</dbReference>
<dbReference type="HAMAP" id="MF_00605">
    <property type="entry name" value="TrmD"/>
    <property type="match status" value="1"/>
</dbReference>
<proteinExistence type="inferred from homology"/>
<comment type="catalytic activity">
    <reaction evidence="14 15">
        <text>guanosine(37) in tRNA + S-adenosyl-L-methionine = N(1)-methylguanosine(37) in tRNA + S-adenosyl-L-homocysteine + H(+)</text>
        <dbReference type="Rhea" id="RHEA:36899"/>
        <dbReference type="Rhea" id="RHEA-COMP:10145"/>
        <dbReference type="Rhea" id="RHEA-COMP:10147"/>
        <dbReference type="ChEBI" id="CHEBI:15378"/>
        <dbReference type="ChEBI" id="CHEBI:57856"/>
        <dbReference type="ChEBI" id="CHEBI:59789"/>
        <dbReference type="ChEBI" id="CHEBI:73542"/>
        <dbReference type="ChEBI" id="CHEBI:74269"/>
        <dbReference type="EC" id="2.1.1.228"/>
    </reaction>
</comment>
<evidence type="ECO:0000313" key="18">
    <source>
        <dbReference type="Proteomes" id="UP001589750"/>
    </source>
</evidence>
<evidence type="ECO:0000256" key="2">
    <source>
        <dbReference type="ARBA" id="ARBA00004496"/>
    </source>
</evidence>